<accession>A0ABP8JMX0</accession>
<dbReference type="GO" id="GO:0008168">
    <property type="term" value="F:methyltransferase activity"/>
    <property type="evidence" value="ECO:0007669"/>
    <property type="project" value="UniProtKB-KW"/>
</dbReference>
<gene>
    <name evidence="1" type="ORF">GCM10023186_44830</name>
</gene>
<keyword evidence="2" id="KW-1185">Reference proteome</keyword>
<dbReference type="SUPFAM" id="SSF53335">
    <property type="entry name" value="S-adenosyl-L-methionine-dependent methyltransferases"/>
    <property type="match status" value="1"/>
</dbReference>
<keyword evidence="1" id="KW-0808">Transferase</keyword>
<sequence length="247" mass="26286">MSQIPPEVLSILRASTITDCRLVLPVGDLSRDLYTAVNKVIAAAGGKWDRKAKAHVFPRDPRPQLGLALATGKVVSTKKDTQAFYTPAAVVAKTLGYLPALKGMVVLEPSAGEGAFADAIRAEGADVVCCEIDPESASVLIRKGHTVITGDFLGCKVSPAGYDAIVMNPPFAKDQDMQHVLHAFRFLKPGGVLLAITGTGWENASSKRRQDFQAFVAEHGAVVERFPAGSFKESGTQVSTLLIRLTA</sequence>
<dbReference type="PROSITE" id="PS00092">
    <property type="entry name" value="N6_MTASE"/>
    <property type="match status" value="1"/>
</dbReference>
<organism evidence="1 2">
    <name type="scientific">Hymenobacter koreensis</name>
    <dbReference type="NCBI Taxonomy" id="1084523"/>
    <lineage>
        <taxon>Bacteria</taxon>
        <taxon>Pseudomonadati</taxon>
        <taxon>Bacteroidota</taxon>
        <taxon>Cytophagia</taxon>
        <taxon>Cytophagales</taxon>
        <taxon>Hymenobacteraceae</taxon>
        <taxon>Hymenobacter</taxon>
    </lineage>
</organism>
<dbReference type="InterPro" id="IPR029063">
    <property type="entry name" value="SAM-dependent_MTases_sf"/>
</dbReference>
<evidence type="ECO:0000313" key="2">
    <source>
        <dbReference type="Proteomes" id="UP001500454"/>
    </source>
</evidence>
<dbReference type="EMBL" id="BAABHA010000015">
    <property type="protein sequence ID" value="GAA4393361.1"/>
    <property type="molecule type" value="Genomic_DNA"/>
</dbReference>
<reference evidence="2" key="1">
    <citation type="journal article" date="2019" name="Int. J. Syst. Evol. Microbiol.">
        <title>The Global Catalogue of Microorganisms (GCM) 10K type strain sequencing project: providing services to taxonomists for standard genome sequencing and annotation.</title>
        <authorList>
            <consortium name="The Broad Institute Genomics Platform"/>
            <consortium name="The Broad Institute Genome Sequencing Center for Infectious Disease"/>
            <person name="Wu L."/>
            <person name="Ma J."/>
        </authorList>
    </citation>
    <scope>NUCLEOTIDE SEQUENCE [LARGE SCALE GENOMIC DNA]</scope>
    <source>
        <strain evidence="2">JCM 17924</strain>
    </source>
</reference>
<dbReference type="PRINTS" id="PR00507">
    <property type="entry name" value="N12N6MTFRASE"/>
</dbReference>
<dbReference type="Proteomes" id="UP001500454">
    <property type="component" value="Unassembled WGS sequence"/>
</dbReference>
<dbReference type="Gene3D" id="3.40.50.150">
    <property type="entry name" value="Vaccinia Virus protein VP39"/>
    <property type="match status" value="1"/>
</dbReference>
<dbReference type="RefSeq" id="WP_345227939.1">
    <property type="nucleotide sequence ID" value="NZ_BAABHA010000015.1"/>
</dbReference>
<proteinExistence type="predicted"/>
<evidence type="ECO:0000313" key="1">
    <source>
        <dbReference type="EMBL" id="GAA4393361.1"/>
    </source>
</evidence>
<comment type="caution">
    <text evidence="1">The sequence shown here is derived from an EMBL/GenBank/DDBJ whole genome shotgun (WGS) entry which is preliminary data.</text>
</comment>
<name>A0ABP8JMX0_9BACT</name>
<dbReference type="Pfam" id="PF13489">
    <property type="entry name" value="Methyltransf_23"/>
    <property type="match status" value="1"/>
</dbReference>
<protein>
    <submittedName>
        <fullName evidence="1">Methyltransferase</fullName>
    </submittedName>
</protein>
<keyword evidence="1" id="KW-0489">Methyltransferase</keyword>
<dbReference type="GO" id="GO:0032259">
    <property type="term" value="P:methylation"/>
    <property type="evidence" value="ECO:0007669"/>
    <property type="project" value="UniProtKB-KW"/>
</dbReference>
<dbReference type="InterPro" id="IPR002052">
    <property type="entry name" value="DNA_methylase_N6_adenine_CS"/>
</dbReference>
<dbReference type="CDD" id="cd02440">
    <property type="entry name" value="AdoMet_MTases"/>
    <property type="match status" value="1"/>
</dbReference>